<dbReference type="Proteomes" id="UP000736672">
    <property type="component" value="Unassembled WGS sequence"/>
</dbReference>
<evidence type="ECO:0000256" key="1">
    <source>
        <dbReference type="SAM" id="MobiDB-lite"/>
    </source>
</evidence>
<dbReference type="EMBL" id="JAGTJS010000009">
    <property type="protein sequence ID" value="KAH7258516.1"/>
    <property type="molecule type" value="Genomic_DNA"/>
</dbReference>
<evidence type="ECO:0000313" key="3">
    <source>
        <dbReference type="Proteomes" id="UP000736672"/>
    </source>
</evidence>
<keyword evidence="3" id="KW-1185">Reference proteome</keyword>
<dbReference type="OrthoDB" id="4356994at2759"/>
<comment type="caution">
    <text evidence="2">The sequence shown here is derived from an EMBL/GenBank/DDBJ whole genome shotgun (WGS) entry which is preliminary data.</text>
</comment>
<organism evidence="2 3">
    <name type="scientific">Fusarium solani</name>
    <name type="common">Filamentous fungus</name>
    <dbReference type="NCBI Taxonomy" id="169388"/>
    <lineage>
        <taxon>Eukaryota</taxon>
        <taxon>Fungi</taxon>
        <taxon>Dikarya</taxon>
        <taxon>Ascomycota</taxon>
        <taxon>Pezizomycotina</taxon>
        <taxon>Sordariomycetes</taxon>
        <taxon>Hypocreomycetidae</taxon>
        <taxon>Hypocreales</taxon>
        <taxon>Nectriaceae</taxon>
        <taxon>Fusarium</taxon>
        <taxon>Fusarium solani species complex</taxon>
    </lineage>
</organism>
<proteinExistence type="predicted"/>
<sequence>MGRPKKRKMQHENEAQDNSVATFSSGVSTATLEKSVSSETTSDLEPIAFDPCLQPPSDLTADVVSWGCETNVDPKLLAVETDPGQQTCACLANLYLSLEEVRKADNLPFAARLSLLRDLTANASSIIQCQVCPTKFLWAMQNAQLLNTLIISIAEGYKKIVKSVEDEAQRAQEGNESKLLFIGDGEKYEQTSHNGNASYGQSGFPLSLDPLVWENIAKKAIKAELFGTKHSISPSISPGHLWNRVPTASPGEGQGAALCVVGEAHKGHGQPASDRHLIWICFVVDAAKPVPDMYELDSIPTP</sequence>
<reference evidence="2" key="1">
    <citation type="journal article" date="2021" name="Nat. Commun.">
        <title>Genetic determinants of endophytism in the Arabidopsis root mycobiome.</title>
        <authorList>
            <person name="Mesny F."/>
            <person name="Miyauchi S."/>
            <person name="Thiergart T."/>
            <person name="Pickel B."/>
            <person name="Atanasova L."/>
            <person name="Karlsson M."/>
            <person name="Huettel B."/>
            <person name="Barry K.W."/>
            <person name="Haridas S."/>
            <person name="Chen C."/>
            <person name="Bauer D."/>
            <person name="Andreopoulos W."/>
            <person name="Pangilinan J."/>
            <person name="LaButti K."/>
            <person name="Riley R."/>
            <person name="Lipzen A."/>
            <person name="Clum A."/>
            <person name="Drula E."/>
            <person name="Henrissat B."/>
            <person name="Kohler A."/>
            <person name="Grigoriev I.V."/>
            <person name="Martin F.M."/>
            <person name="Hacquard S."/>
        </authorList>
    </citation>
    <scope>NUCLEOTIDE SEQUENCE</scope>
    <source>
        <strain evidence="2">FSSC 5 MPI-SDFR-AT-0091</strain>
    </source>
</reference>
<feature type="region of interest" description="Disordered" evidence="1">
    <location>
        <begin position="1"/>
        <end position="26"/>
    </location>
</feature>
<accession>A0A9P9HJQ8</accession>
<name>A0A9P9HJQ8_FUSSL</name>
<protein>
    <submittedName>
        <fullName evidence="2">Uncharacterized protein</fullName>
    </submittedName>
</protein>
<evidence type="ECO:0000313" key="2">
    <source>
        <dbReference type="EMBL" id="KAH7258516.1"/>
    </source>
</evidence>
<feature type="compositionally biased region" description="Polar residues" evidence="1">
    <location>
        <begin position="16"/>
        <end position="26"/>
    </location>
</feature>
<dbReference type="AlphaFoldDB" id="A0A9P9HJQ8"/>
<gene>
    <name evidence="2" type="ORF">B0J15DRAFT_583243</name>
</gene>